<dbReference type="PANTHER" id="PTHR34047">
    <property type="entry name" value="NUCLEAR INTRON MATURASE 1, MITOCHONDRIAL-RELATED"/>
    <property type="match status" value="1"/>
</dbReference>
<protein>
    <recommendedName>
        <fullName evidence="2">Reverse transcriptase domain-containing protein</fullName>
    </recommendedName>
</protein>
<organism evidence="3">
    <name type="scientific">Ralstonia solanacearum</name>
    <name type="common">Pseudomonas solanacearum</name>
    <dbReference type="NCBI Taxonomy" id="305"/>
    <lineage>
        <taxon>Bacteria</taxon>
        <taxon>Pseudomonadati</taxon>
        <taxon>Pseudomonadota</taxon>
        <taxon>Betaproteobacteria</taxon>
        <taxon>Burkholderiales</taxon>
        <taxon>Burkholderiaceae</taxon>
        <taxon>Ralstonia</taxon>
        <taxon>Ralstonia solanacearum species complex</taxon>
    </lineage>
</organism>
<proteinExistence type="inferred from homology"/>
<dbReference type="InterPro" id="IPR036526">
    <property type="entry name" value="C-N_Hydrolase_sf"/>
</dbReference>
<dbReference type="InterPro" id="IPR000477">
    <property type="entry name" value="RT_dom"/>
</dbReference>
<dbReference type="PANTHER" id="PTHR34047:SF8">
    <property type="entry name" value="PROTEIN YKFC"/>
    <property type="match status" value="1"/>
</dbReference>
<accession>A0A0S4TQ58</accession>
<feature type="domain" description="Reverse transcriptase" evidence="2">
    <location>
        <begin position="59"/>
        <end position="409"/>
    </location>
</feature>
<dbReference type="PATRIC" id="fig|305.106.peg.1079"/>
<reference evidence="3" key="1">
    <citation type="submission" date="2015-10" db="EMBL/GenBank/DDBJ databases">
        <authorList>
            <person name="Gilbert D.G."/>
        </authorList>
    </citation>
    <scope>NUCLEOTIDE SEQUENCE</scope>
    <source>
        <strain evidence="3">Phyl III-seqv23</strain>
    </source>
</reference>
<gene>
    <name evidence="3" type="ORF">RUN39_v1_260036</name>
</gene>
<name>A0A0S4TQ58_RALSL</name>
<dbReference type="CDD" id="cd01646">
    <property type="entry name" value="RT_Bac_retron_I"/>
    <property type="match status" value="1"/>
</dbReference>
<dbReference type="SUPFAM" id="SSF56317">
    <property type="entry name" value="Carbon-nitrogen hydrolase"/>
    <property type="match status" value="1"/>
</dbReference>
<evidence type="ECO:0000259" key="2">
    <source>
        <dbReference type="PROSITE" id="PS50878"/>
    </source>
</evidence>
<dbReference type="Gene3D" id="3.60.110.10">
    <property type="entry name" value="Carbon-nitrogen hydrolase"/>
    <property type="match status" value="1"/>
</dbReference>
<dbReference type="EMBL" id="LN899819">
    <property type="protein sequence ID" value="CUV11889.1"/>
    <property type="molecule type" value="Genomic_DNA"/>
</dbReference>
<evidence type="ECO:0000256" key="1">
    <source>
        <dbReference type="ARBA" id="ARBA00034120"/>
    </source>
</evidence>
<sequence>MSLVKTKYETLAPRMEYLCDEVVLALAWKKTSAYVRKHNWYADTLELDASGLNLEKLTKEWSRDIANADYEPTPARLVPAPKNARWGFAEDLPGGWGPVPSPDDRVGASTALTLRPLAHLGIREQTVATAVLLCLADCIETAQGNPTVKATDALEKGVFSYGNRLYCRWSEDDSQARFSWGSSDAYSRYYADYQQFVTRPRDVAAALEDELDDDNARVFLVKLDVSAYYDRIKIPLLVEKLQNEYAQYRAQDVDRSADEDAFWLAAAAALTFQWSDADEEFKGLLKGGELPSGLPQGLMASGFFANAYLLEFDRALGLACRRGEVIRVGDHRSRVRLHDYCRYVDDLRLVVSADDPDLDLTKLQTDVTDWIQKRLDKSLSDARGESTLTLNSDKTEIELLSQVAKGTSVANRMRQIQQQLSGPFDLSSLEDLETALNGLLSMAELEGATSRVRKPRGVPTLALITKPPMDVRDDTLTRFAAFRLCKSLKQRRLLTDLGEKRESGTAGDQLRQDYELAARRLIGAWSENPSLVQVLRYAFDLCPSATLLQDVLDALTRKFEGADEHADQAAVAWYVLAELFRAAATETGRSSAGEDGLRIGDIDEYRDKLGLYAEKALQAGRCPWFVQQQAALLLATLDSPSDSLGDEPELERYLVLHAYLSGRFRSESLSDDDVVCIGIVGYQLQGRKPVFRKWLSRFAGKRDNKSTRRALELVYRGNRSLFDAMARPGVRAAPFKREQLKPEQVLYVASRATDDAPLPTGIWLSLSSAAGHPTRPFRHENALLRLAQCLTLVDDWTRPDGTIYSVFDLDVMCEDWMRLDDPEGPSLKVRLHPRAALRKAPRFRAPEWCKPESSWQYAIGAILRAAAVGSNDFTLGSRVGINEPGWYRGLSSTPARRQVGMLHSSHALGGTVSSVTPWFSGLLSVLLRWPGIEAGAIEHPAAGAIELQDLRNLIGQRLEHQKALFGRGSGSPIYRYPVRWQLRDSRALRVVVVQGLLPSVADFETHKLDGLSNTPFRRQHRNHTAALLNLVAKKLDAYESLGEGAKKPIVDLVVFPEYSIHVDDQDLLRAFSDDTGAMLHYGLLGARHPLTGKHTNSSRWLIPIRTDRRRSWIEVDQGKLHLTGPERAMGVEKWCPYRVVIELELDQLTSYRMVGAICYDATDLALAADLRNESHMFVVPAHNRDIKTFDSMIAALRYHMYQHVVICNIGEFGGSSAQAPYDDEHRRTISHAHGLNQISVAVFDVPMDHFGPKLLALVQGTPKTVKKRLGKTPPAGLARRP</sequence>
<evidence type="ECO:0000313" key="3">
    <source>
        <dbReference type="EMBL" id="CUV11889.1"/>
    </source>
</evidence>
<dbReference type="InterPro" id="IPR051083">
    <property type="entry name" value="GrpII_Intron_Splice-Mob/Def"/>
</dbReference>
<dbReference type="PROSITE" id="PS50878">
    <property type="entry name" value="RT_POL"/>
    <property type="match status" value="1"/>
</dbReference>
<comment type="similarity">
    <text evidence="1">Belongs to the bacterial reverse transcriptase family.</text>
</comment>